<dbReference type="InterPro" id="IPR014768">
    <property type="entry name" value="GBD/FH3_dom"/>
</dbReference>
<comment type="caution">
    <text evidence="4">The sequence shown here is derived from an EMBL/GenBank/DDBJ whole genome shotgun (WGS) entry which is preliminary data.</text>
</comment>
<gene>
    <name evidence="4" type="ORF">L210DRAFT_2363774</name>
</gene>
<comment type="similarity">
    <text evidence="1">Belongs to the formin homology family. BNI1 subfamily.</text>
</comment>
<dbReference type="InterPro" id="IPR010473">
    <property type="entry name" value="GTPase-bd"/>
</dbReference>
<accession>A0AAD4BR97</accession>
<name>A0AAD4BR97_BOLED</name>
<evidence type="ECO:0000256" key="2">
    <source>
        <dbReference type="SAM" id="MobiDB-lite"/>
    </source>
</evidence>
<dbReference type="Gene3D" id="1.25.10.10">
    <property type="entry name" value="Leucine-rich Repeat Variant"/>
    <property type="match status" value="1"/>
</dbReference>
<dbReference type="PANTHER" id="PTHR47102:SF2">
    <property type="entry name" value="PROTEIN BNI1"/>
    <property type="match status" value="1"/>
</dbReference>
<dbReference type="AlphaFoldDB" id="A0AAD4BR97"/>
<reference evidence="4" key="2">
    <citation type="journal article" date="2020" name="Nat. Commun.">
        <title>Large-scale genome sequencing of mycorrhizal fungi provides insights into the early evolution of symbiotic traits.</title>
        <authorList>
            <person name="Miyauchi S."/>
            <person name="Kiss E."/>
            <person name="Kuo A."/>
            <person name="Drula E."/>
            <person name="Kohler A."/>
            <person name="Sanchez-Garcia M."/>
            <person name="Morin E."/>
            <person name="Andreopoulos B."/>
            <person name="Barry K.W."/>
            <person name="Bonito G."/>
            <person name="Buee M."/>
            <person name="Carver A."/>
            <person name="Chen C."/>
            <person name="Cichocki N."/>
            <person name="Clum A."/>
            <person name="Culley D."/>
            <person name="Crous P.W."/>
            <person name="Fauchery L."/>
            <person name="Girlanda M."/>
            <person name="Hayes R.D."/>
            <person name="Keri Z."/>
            <person name="LaButti K."/>
            <person name="Lipzen A."/>
            <person name="Lombard V."/>
            <person name="Magnuson J."/>
            <person name="Maillard F."/>
            <person name="Murat C."/>
            <person name="Nolan M."/>
            <person name="Ohm R.A."/>
            <person name="Pangilinan J."/>
            <person name="Pereira M.F."/>
            <person name="Perotto S."/>
            <person name="Peter M."/>
            <person name="Pfister S."/>
            <person name="Riley R."/>
            <person name="Sitrit Y."/>
            <person name="Stielow J.B."/>
            <person name="Szollosi G."/>
            <person name="Zifcakova L."/>
            <person name="Stursova M."/>
            <person name="Spatafora J.W."/>
            <person name="Tedersoo L."/>
            <person name="Vaario L.M."/>
            <person name="Yamada A."/>
            <person name="Yan M."/>
            <person name="Wang P."/>
            <person name="Xu J."/>
            <person name="Bruns T."/>
            <person name="Baldrian P."/>
            <person name="Vilgalys R."/>
            <person name="Dunand C."/>
            <person name="Henrissat B."/>
            <person name="Grigoriev I.V."/>
            <person name="Hibbett D."/>
            <person name="Nagy L.G."/>
            <person name="Martin F.M."/>
        </authorList>
    </citation>
    <scope>NUCLEOTIDE SEQUENCE</scope>
    <source>
        <strain evidence="4">BED1</strain>
    </source>
</reference>
<evidence type="ECO:0000313" key="4">
    <source>
        <dbReference type="EMBL" id="KAF8437259.1"/>
    </source>
</evidence>
<dbReference type="GO" id="GO:0003779">
    <property type="term" value="F:actin binding"/>
    <property type="evidence" value="ECO:0007669"/>
    <property type="project" value="InterPro"/>
</dbReference>
<proteinExistence type="inferred from homology"/>
<dbReference type="Pfam" id="PF06371">
    <property type="entry name" value="Drf_GBD"/>
    <property type="match status" value="1"/>
</dbReference>
<dbReference type="GO" id="GO:0005938">
    <property type="term" value="C:cell cortex"/>
    <property type="evidence" value="ECO:0007669"/>
    <property type="project" value="UniProtKB-ARBA"/>
</dbReference>
<evidence type="ECO:0000313" key="5">
    <source>
        <dbReference type="Proteomes" id="UP001194468"/>
    </source>
</evidence>
<feature type="region of interest" description="Disordered" evidence="2">
    <location>
        <begin position="230"/>
        <end position="277"/>
    </location>
</feature>
<feature type="compositionally biased region" description="Low complexity" evidence="2">
    <location>
        <begin position="232"/>
        <end position="243"/>
    </location>
</feature>
<dbReference type="SUPFAM" id="SSF48371">
    <property type="entry name" value="ARM repeat"/>
    <property type="match status" value="1"/>
</dbReference>
<dbReference type="InterPro" id="IPR011989">
    <property type="entry name" value="ARM-like"/>
</dbReference>
<feature type="region of interest" description="Disordered" evidence="2">
    <location>
        <begin position="947"/>
        <end position="978"/>
    </location>
</feature>
<dbReference type="SMART" id="SM01140">
    <property type="entry name" value="Drf_GBD"/>
    <property type="match status" value="1"/>
</dbReference>
<dbReference type="InterPro" id="IPR051661">
    <property type="entry name" value="Actin_filament_regulator"/>
</dbReference>
<evidence type="ECO:0000259" key="3">
    <source>
        <dbReference type="PROSITE" id="PS51232"/>
    </source>
</evidence>
<dbReference type="PROSITE" id="PS51232">
    <property type="entry name" value="GBD_FH3"/>
    <property type="match status" value="1"/>
</dbReference>
<dbReference type="GO" id="GO:0030036">
    <property type="term" value="P:actin cytoskeleton organization"/>
    <property type="evidence" value="ECO:0007669"/>
    <property type="project" value="InterPro"/>
</dbReference>
<dbReference type="InterPro" id="IPR010472">
    <property type="entry name" value="FH3_dom"/>
</dbReference>
<dbReference type="EMBL" id="WHUW01000019">
    <property type="protein sequence ID" value="KAF8437259.1"/>
    <property type="molecule type" value="Genomic_DNA"/>
</dbReference>
<dbReference type="GO" id="GO:0032153">
    <property type="term" value="C:cell division site"/>
    <property type="evidence" value="ECO:0007669"/>
    <property type="project" value="UniProtKB-ARBA"/>
</dbReference>
<dbReference type="Pfam" id="PF06367">
    <property type="entry name" value="Drf_FH3"/>
    <property type="match status" value="1"/>
</dbReference>
<dbReference type="PANTHER" id="PTHR47102">
    <property type="entry name" value="PROTEIN BNI1"/>
    <property type="match status" value="1"/>
</dbReference>
<feature type="compositionally biased region" description="Basic and acidic residues" evidence="2">
    <location>
        <begin position="963"/>
        <end position="975"/>
    </location>
</feature>
<dbReference type="SMART" id="SM01139">
    <property type="entry name" value="Drf_FH3"/>
    <property type="match status" value="1"/>
</dbReference>
<protein>
    <submittedName>
        <fullName evidence="4">Armadillo-type protein</fullName>
    </submittedName>
</protein>
<dbReference type="GO" id="GO:0031267">
    <property type="term" value="F:small GTPase binding"/>
    <property type="evidence" value="ECO:0007669"/>
    <property type="project" value="InterPro"/>
</dbReference>
<dbReference type="GO" id="GO:0051301">
    <property type="term" value="P:cell division"/>
    <property type="evidence" value="ECO:0007669"/>
    <property type="project" value="UniProtKB-ARBA"/>
</dbReference>
<reference evidence="4" key="1">
    <citation type="submission" date="2019-10" db="EMBL/GenBank/DDBJ databases">
        <authorList>
            <consortium name="DOE Joint Genome Institute"/>
            <person name="Kuo A."/>
            <person name="Miyauchi S."/>
            <person name="Kiss E."/>
            <person name="Drula E."/>
            <person name="Kohler A."/>
            <person name="Sanchez-Garcia M."/>
            <person name="Andreopoulos B."/>
            <person name="Barry K.W."/>
            <person name="Bonito G."/>
            <person name="Buee M."/>
            <person name="Carver A."/>
            <person name="Chen C."/>
            <person name="Cichocki N."/>
            <person name="Clum A."/>
            <person name="Culley D."/>
            <person name="Crous P.W."/>
            <person name="Fauchery L."/>
            <person name="Girlanda M."/>
            <person name="Hayes R."/>
            <person name="Keri Z."/>
            <person name="LaButti K."/>
            <person name="Lipzen A."/>
            <person name="Lombard V."/>
            <person name="Magnuson J."/>
            <person name="Maillard F."/>
            <person name="Morin E."/>
            <person name="Murat C."/>
            <person name="Nolan M."/>
            <person name="Ohm R."/>
            <person name="Pangilinan J."/>
            <person name="Pereira M."/>
            <person name="Perotto S."/>
            <person name="Peter M."/>
            <person name="Riley R."/>
            <person name="Sitrit Y."/>
            <person name="Stielow B."/>
            <person name="Szollosi G."/>
            <person name="Zifcakova L."/>
            <person name="Stursova M."/>
            <person name="Spatafora J.W."/>
            <person name="Tedersoo L."/>
            <person name="Vaario L.-M."/>
            <person name="Yamada A."/>
            <person name="Yan M."/>
            <person name="Wang P."/>
            <person name="Xu J."/>
            <person name="Bruns T."/>
            <person name="Baldrian P."/>
            <person name="Vilgalys R."/>
            <person name="Henrissat B."/>
            <person name="Grigoriev I.V."/>
            <person name="Hibbett D."/>
            <person name="Nagy L.G."/>
            <person name="Martin F.M."/>
        </authorList>
    </citation>
    <scope>NUCLEOTIDE SEQUENCE</scope>
    <source>
        <strain evidence="4">BED1</strain>
    </source>
</reference>
<feature type="domain" description="GBD/FH3" evidence="3">
    <location>
        <begin position="329"/>
        <end position="836"/>
    </location>
</feature>
<feature type="region of interest" description="Disordered" evidence="2">
    <location>
        <begin position="884"/>
        <end position="926"/>
    </location>
</feature>
<sequence length="1008" mass="110058">MTTNDLQDPLTVPVLLLDGSLQNPSISADTTAQDLIETLIQLDEVKRTVLDVVAPSDWTLRRVRKEKPGRLWDETELATLGDDILVEPTSLVAPLLNKSGSDAANTSAFPLTSRPRGPVLRLVARYPLHSLSLVFLRIPEIDDGFEWTVFFGKGATVEDVINNVVQELGLLRTLPSSRGGGQIEYALEALSGNQATQLSGSTLMVDRLKSFEHPPSFRFCVPDQWFRRKPRSTSTQSRSTTDSSAEEGESTAKQSKLSAGSAMAFPTAPIPGSPEWRGSVAQSRLTSLLAGWSQPAPAATSAVVATPTGSRKSVSEPLLVQQNTGGSFSTEEIVNSSDFDLEEFERCITLVDVKGEARAKMHSLPLEKKRQFIEQVRGGFGKTTSPSFLHSASSATYGPSSGSALLPQFVPQLSGDSGFFKRFSAFPTWSSTTSPPSLSVNTKGRLSGEFATGPRFSASSDKVEDDKPVQPQATGSMFSTWWAALGGETATDNEHLTSARAYVDGIRRSRNADTKLAKHLISLRVHLSTAKIPWIETFIAEEGIIAISGLLSSLVGKGGKRKALTDSENSVLLEVIRSLRVLLNTEPGFDAVLLSPTIVTHIAYSLHGSSLKIRTLAAEILAGICMLSFDEGHPAVLAALSEYRIAYNELFRFQSFVSALKIPDSDVDSIIPGVTFSTEEEGIWEARTAFMALVNALTNCPHTLEERIMLRDEFSRRGLNEAVAALRYIKPPDSLLKQLDMYTEEKYDDEQHFRERARRAVRDSRIRSMEAPESSILLEEIMQTARLLEAGDAVESTLRRLNGILQGVSDPSFKSGILSVMDEFVGGIATMEDSDRAWTTYVQTLVASVQRLCGRKLPVGNTKMLEEEAQGLRKQLEDLTRETGNGHLHRQGGSVVYAGDKPSPASAPAPAPSPKRGSPSPKPGNEMINGLMQRLTQKEKEVTQLKGEIDRLKIQNSGDSNDPDDRARKERDKAKLNALSEEVTTLKEKIGEMDNALSNKDKEIANMN</sequence>
<evidence type="ECO:0000256" key="1">
    <source>
        <dbReference type="ARBA" id="ARBA00037935"/>
    </source>
</evidence>
<dbReference type="Proteomes" id="UP001194468">
    <property type="component" value="Unassembled WGS sequence"/>
</dbReference>
<keyword evidence="5" id="KW-1185">Reference proteome</keyword>
<dbReference type="InterPro" id="IPR016024">
    <property type="entry name" value="ARM-type_fold"/>
</dbReference>
<organism evidence="4 5">
    <name type="scientific">Boletus edulis BED1</name>
    <dbReference type="NCBI Taxonomy" id="1328754"/>
    <lineage>
        <taxon>Eukaryota</taxon>
        <taxon>Fungi</taxon>
        <taxon>Dikarya</taxon>
        <taxon>Basidiomycota</taxon>
        <taxon>Agaricomycotina</taxon>
        <taxon>Agaricomycetes</taxon>
        <taxon>Agaricomycetidae</taxon>
        <taxon>Boletales</taxon>
        <taxon>Boletineae</taxon>
        <taxon>Boletaceae</taxon>
        <taxon>Boletoideae</taxon>
        <taxon>Boletus</taxon>
    </lineage>
</organism>
<dbReference type="GO" id="GO:0015629">
    <property type="term" value="C:actin cytoskeleton"/>
    <property type="evidence" value="ECO:0007669"/>
    <property type="project" value="UniProtKB-ARBA"/>
</dbReference>